<dbReference type="Proteomes" id="UP000054997">
    <property type="component" value="Unassembled WGS sequence"/>
</dbReference>
<dbReference type="InterPro" id="IPR001279">
    <property type="entry name" value="Metallo-B-lactamas"/>
</dbReference>
<keyword evidence="3" id="KW-1185">Reference proteome</keyword>
<feature type="domain" description="Metallo-beta-lactamase" evidence="1">
    <location>
        <begin position="20"/>
        <end position="227"/>
    </location>
</feature>
<comment type="caution">
    <text evidence="2">The sequence shown here is derived from an EMBL/GenBank/DDBJ whole genome shotgun (WGS) entry which is preliminary data.</text>
</comment>
<evidence type="ECO:0000259" key="1">
    <source>
        <dbReference type="SMART" id="SM00849"/>
    </source>
</evidence>
<dbReference type="PATRIC" id="fig|45068.5.peg.2304"/>
<dbReference type="EMBL" id="LNYK01000034">
    <property type="protein sequence ID" value="KTD19538.1"/>
    <property type="molecule type" value="Genomic_DNA"/>
</dbReference>
<dbReference type="STRING" id="45068.Llon_2118"/>
<gene>
    <name evidence="2" type="ORF">Llon_2118</name>
</gene>
<accession>A0A0W0VHF6</accession>
<protein>
    <submittedName>
        <fullName evidence="2">Metal-dependent hydrolase of the beta-lactamase superfamily transporter III</fullName>
    </submittedName>
</protein>
<organism evidence="2 3">
    <name type="scientific">Legionella londiniensis</name>
    <dbReference type="NCBI Taxonomy" id="45068"/>
    <lineage>
        <taxon>Bacteria</taxon>
        <taxon>Pseudomonadati</taxon>
        <taxon>Pseudomonadota</taxon>
        <taxon>Gammaproteobacteria</taxon>
        <taxon>Legionellales</taxon>
        <taxon>Legionellaceae</taxon>
        <taxon>Legionella</taxon>
    </lineage>
</organism>
<dbReference type="SUPFAM" id="SSF56281">
    <property type="entry name" value="Metallo-hydrolase/oxidoreductase"/>
    <property type="match status" value="1"/>
</dbReference>
<dbReference type="PANTHER" id="PTHR42663:SF6">
    <property type="entry name" value="HYDROLASE C777.06C-RELATED"/>
    <property type="match status" value="1"/>
</dbReference>
<reference evidence="2 3" key="1">
    <citation type="submission" date="2015-11" db="EMBL/GenBank/DDBJ databases">
        <title>Genomic analysis of 38 Legionella species identifies large and diverse effector repertoires.</title>
        <authorList>
            <person name="Burstein D."/>
            <person name="Amaro F."/>
            <person name="Zusman T."/>
            <person name="Lifshitz Z."/>
            <person name="Cohen O."/>
            <person name="Gilbert J.A."/>
            <person name="Pupko T."/>
            <person name="Shuman H.A."/>
            <person name="Segal G."/>
        </authorList>
    </citation>
    <scope>NUCLEOTIDE SEQUENCE [LARGE SCALE GENOMIC DNA]</scope>
    <source>
        <strain evidence="2 3">ATCC 49505</strain>
    </source>
</reference>
<evidence type="ECO:0000313" key="2">
    <source>
        <dbReference type="EMBL" id="KTD19538.1"/>
    </source>
</evidence>
<dbReference type="RefSeq" id="WP_058530097.1">
    <property type="nucleotide sequence ID" value="NZ_CAAAHZ010000002.1"/>
</dbReference>
<name>A0A0W0VHF6_9GAMM</name>
<dbReference type="SMART" id="SM00849">
    <property type="entry name" value="Lactamase_B"/>
    <property type="match status" value="1"/>
</dbReference>
<proteinExistence type="predicted"/>
<evidence type="ECO:0000313" key="3">
    <source>
        <dbReference type="Proteomes" id="UP000054997"/>
    </source>
</evidence>
<sequence length="253" mass="29073">MKLLFLGSGSSFSRLENNYQSNMVLQSDSGKRLLIDCGTDIRHSLGHAGLTYLDIDGVYISHFHADHAGGLEWLAFASKFDPKAKKPKLYIHPTMIDILWTHGLSAGLQSLYEEKATIHTYFNPQTLVNENSFSWENIEFQLVRTIHVYNDKQLVPSYGLFFTDGQSNVFITTDTQFKPQEYMEFYHKADVIFHDCEISEQLNPVHSNYIDLITLDSSIKSKMWLYHYSAYQLPDAKGQGFKGFVQRGQVFDF</sequence>
<dbReference type="Pfam" id="PF23023">
    <property type="entry name" value="Anti-Pycsar_Apyc1"/>
    <property type="match status" value="1"/>
</dbReference>
<dbReference type="Gene3D" id="3.60.15.10">
    <property type="entry name" value="Ribonuclease Z/Hydroxyacylglutathione hydrolase-like"/>
    <property type="match status" value="1"/>
</dbReference>
<keyword evidence="2" id="KW-0378">Hydrolase</keyword>
<dbReference type="GO" id="GO:0046872">
    <property type="term" value="F:metal ion binding"/>
    <property type="evidence" value="ECO:0007669"/>
    <property type="project" value="UniProtKB-KW"/>
</dbReference>
<dbReference type="GO" id="GO:0016787">
    <property type="term" value="F:hydrolase activity"/>
    <property type="evidence" value="ECO:0007669"/>
    <property type="project" value="UniProtKB-KW"/>
</dbReference>
<dbReference type="PANTHER" id="PTHR42663">
    <property type="entry name" value="HYDROLASE C777.06C-RELATED-RELATED"/>
    <property type="match status" value="1"/>
</dbReference>
<dbReference type="AlphaFoldDB" id="A0A0W0VHF6"/>
<dbReference type="OrthoDB" id="9803916at2"/>
<dbReference type="InterPro" id="IPR036866">
    <property type="entry name" value="RibonucZ/Hydroxyglut_hydro"/>
</dbReference>